<evidence type="ECO:0000313" key="1">
    <source>
        <dbReference type="EMBL" id="KAL3117691.1"/>
    </source>
</evidence>
<keyword evidence="2" id="KW-1185">Reference proteome</keyword>
<proteinExistence type="predicted"/>
<dbReference type="Proteomes" id="UP001620626">
    <property type="component" value="Unassembled WGS sequence"/>
</dbReference>
<dbReference type="EMBL" id="JBICBT010000311">
    <property type="protein sequence ID" value="KAL3117691.1"/>
    <property type="molecule type" value="Genomic_DNA"/>
</dbReference>
<gene>
    <name evidence="1" type="ORF">niasHT_010249</name>
</gene>
<comment type="caution">
    <text evidence="1">The sequence shown here is derived from an EMBL/GenBank/DDBJ whole genome shotgun (WGS) entry which is preliminary data.</text>
</comment>
<accession>A0ABD2LR29</accession>
<name>A0ABD2LR29_9BILA</name>
<evidence type="ECO:0000313" key="2">
    <source>
        <dbReference type="Proteomes" id="UP001620626"/>
    </source>
</evidence>
<protein>
    <submittedName>
        <fullName evidence="1">Uncharacterized protein</fullName>
    </submittedName>
</protein>
<organism evidence="1 2">
    <name type="scientific">Heterodera trifolii</name>
    <dbReference type="NCBI Taxonomy" id="157864"/>
    <lineage>
        <taxon>Eukaryota</taxon>
        <taxon>Metazoa</taxon>
        <taxon>Ecdysozoa</taxon>
        <taxon>Nematoda</taxon>
        <taxon>Chromadorea</taxon>
        <taxon>Rhabditida</taxon>
        <taxon>Tylenchina</taxon>
        <taxon>Tylenchomorpha</taxon>
        <taxon>Tylenchoidea</taxon>
        <taxon>Heteroderidae</taxon>
        <taxon>Heteroderinae</taxon>
        <taxon>Heterodera</taxon>
    </lineage>
</organism>
<sequence length="525" mass="56302">MNHIHDVPKSLLQLHKLQPLCLVSDHDIQGLTAEVAALCSNRPHRGINGTLNCFDLAISISQPPLPTAMTKAVANSSSCNNNNPNTNNSFSPPQNLFYHNNTVVGLPGGMAQSQQHSPSLASMLNQDSNRSARAARLALAALSALMAGASLAGGCQLSSAENSPLGNALAAIGNSPRGVGTANALGCFGTNKVSPCSIEIQLPPPILPIIDPNQQQGHELSMSWSPPAGLSPSSCSMPTSGGIMPLSPFIASAAINDHYQATVMAEPCKNSVKLMLLFEYDAIYAADKIKLVRSEGNEEIISQLKTARNGFLQAIEIIDTLLGTPHKTKPFHQKDPEVSWRNDETEGVLGKLTTAMGPCFCKGTAHLIHAFINASHTGGIALVQSICRQLDKKKSPITTSECEKFESNLFGSTIKMAIELTGEDVMCELVAGPCDPPSNSTVDTTMPFTCSFCYLLHKKAATIAHNFVNLFDGFQMLCNRLTAESDKAVCLLHVKRMTRDIAYIIDINLAQTNVYHFCKSTFKCV</sequence>
<reference evidence="1 2" key="1">
    <citation type="submission" date="2024-10" db="EMBL/GenBank/DDBJ databases">
        <authorList>
            <person name="Kim D."/>
        </authorList>
    </citation>
    <scope>NUCLEOTIDE SEQUENCE [LARGE SCALE GENOMIC DNA]</scope>
    <source>
        <strain evidence="1">BH-2024</strain>
    </source>
</reference>
<dbReference type="AlphaFoldDB" id="A0ABD2LR29"/>